<evidence type="ECO:0000259" key="1">
    <source>
        <dbReference type="Pfam" id="PF14734"/>
    </source>
</evidence>
<feature type="domain" description="DUF4469" evidence="1">
    <location>
        <begin position="171"/>
        <end position="258"/>
    </location>
</feature>
<feature type="domain" description="Bvu-2165-like IHF-HU-like DNA-binding" evidence="2">
    <location>
        <begin position="39"/>
        <end position="158"/>
    </location>
</feature>
<dbReference type="InterPro" id="IPR027824">
    <property type="entry name" value="DUF4469"/>
</dbReference>
<dbReference type="Proteomes" id="UP000605676">
    <property type="component" value="Unassembled WGS sequence"/>
</dbReference>
<dbReference type="Pfam" id="PF14848">
    <property type="entry name" value="HU-DNA_bdg"/>
    <property type="match status" value="1"/>
</dbReference>
<dbReference type="Pfam" id="PF14734">
    <property type="entry name" value="DUF4469"/>
    <property type="match status" value="1"/>
</dbReference>
<gene>
    <name evidence="3" type="ORF">JIV24_07250</name>
</gene>
<dbReference type="CDD" id="cd12843">
    <property type="entry name" value="Bvu_2165_C_like"/>
    <property type="match status" value="1"/>
</dbReference>
<accession>A0ABS1HHG9</accession>
<evidence type="ECO:0000259" key="2">
    <source>
        <dbReference type="Pfam" id="PF14848"/>
    </source>
</evidence>
<keyword evidence="4" id="KW-1185">Reference proteome</keyword>
<dbReference type="InterPro" id="IPR049893">
    <property type="entry name" value="Bvu_2165-like_IHF-HU-DNA_bdg"/>
</dbReference>
<reference evidence="3 4" key="1">
    <citation type="submission" date="2021-01" db="EMBL/GenBank/DDBJ databases">
        <title>Carboxyliciviraga sp.nov., isolated from coastal sediments.</title>
        <authorList>
            <person name="Lu D."/>
            <person name="Zhang T."/>
        </authorList>
    </citation>
    <scope>NUCLEOTIDE SEQUENCE [LARGE SCALE GENOMIC DNA]</scope>
    <source>
        <strain evidence="3 4">N1Y132</strain>
    </source>
</reference>
<evidence type="ECO:0000313" key="3">
    <source>
        <dbReference type="EMBL" id="MBK3517135.1"/>
    </source>
</evidence>
<dbReference type="EMBL" id="JAENRR010000012">
    <property type="protein sequence ID" value="MBK3517135.1"/>
    <property type="molecule type" value="Genomic_DNA"/>
</dbReference>
<dbReference type="CDD" id="cd13833">
    <property type="entry name" value="HU_IHF_like"/>
    <property type="match status" value="1"/>
</dbReference>
<dbReference type="Gene3D" id="2.70.50.70">
    <property type="match status" value="1"/>
</dbReference>
<evidence type="ECO:0000313" key="4">
    <source>
        <dbReference type="Proteomes" id="UP000605676"/>
    </source>
</evidence>
<organism evidence="3 4">
    <name type="scientific">Carboxylicivirga marina</name>
    <dbReference type="NCBI Taxonomy" id="2800988"/>
    <lineage>
        <taxon>Bacteria</taxon>
        <taxon>Pseudomonadati</taxon>
        <taxon>Bacteroidota</taxon>
        <taxon>Bacteroidia</taxon>
        <taxon>Marinilabiliales</taxon>
        <taxon>Marinilabiliaceae</taxon>
        <taxon>Carboxylicivirga</taxon>
    </lineage>
</organism>
<comment type="caution">
    <text evidence="3">The sequence shown here is derived from an EMBL/GenBank/DDBJ whole genome shotgun (WGS) entry which is preliminary data.</text>
</comment>
<dbReference type="RefSeq" id="WP_200464364.1">
    <property type="nucleotide sequence ID" value="NZ_JAENRR010000012.1"/>
</dbReference>
<sequence length="268" mass="29419">MQSKPPAGHQPLLVWRRGLDDVAGGALQDRIYNLFIMALRYGLVPNHLTDDPNDCMAVTTDNDTINVEQIVESMVGKGSTVTRAEALSVIEEYEYAIADAIQKGNNLNTGLFKVQPSISGVFMNDEDGFDVARHAVKLNLNPGKRLIEASGKIELKKVEINSPQPVLQQFINLKSNTINEDFTPGQVASIKGSLLKFDTEDSQQGIFFIADDGTETKVSNVIKNKPSELLLFVPEGLASGIYQVEVRVILHKGKTLKKGRLLFDLVPA</sequence>
<proteinExistence type="predicted"/>
<protein>
    <submittedName>
        <fullName evidence="3">DUF4469 domain-containing protein</fullName>
    </submittedName>
</protein>
<name>A0ABS1HHG9_9BACT</name>